<dbReference type="PANTHER" id="PTHR46112:SF2">
    <property type="entry name" value="XAA-PRO AMINOPEPTIDASE P-RELATED"/>
    <property type="match status" value="1"/>
</dbReference>
<dbReference type="InterPro" id="IPR000587">
    <property type="entry name" value="Creatinase_N"/>
</dbReference>
<dbReference type="InterPro" id="IPR036005">
    <property type="entry name" value="Creatinase/aminopeptidase-like"/>
</dbReference>
<dbReference type="SUPFAM" id="SSF55920">
    <property type="entry name" value="Creatinase/aminopeptidase"/>
    <property type="match status" value="1"/>
</dbReference>
<comment type="caution">
    <text evidence="3">The sequence shown here is derived from an EMBL/GenBank/DDBJ whole genome shotgun (WGS) entry which is preliminary data.</text>
</comment>
<dbReference type="InterPro" id="IPR029149">
    <property type="entry name" value="Creatin/AminoP/Spt16_N"/>
</dbReference>
<name>A0ABW5ALR1_9BRAD</name>
<evidence type="ECO:0000259" key="1">
    <source>
        <dbReference type="Pfam" id="PF00557"/>
    </source>
</evidence>
<evidence type="ECO:0000259" key="2">
    <source>
        <dbReference type="Pfam" id="PF01321"/>
    </source>
</evidence>
<dbReference type="PANTHER" id="PTHR46112">
    <property type="entry name" value="AMINOPEPTIDASE"/>
    <property type="match status" value="1"/>
</dbReference>
<dbReference type="InterPro" id="IPR050659">
    <property type="entry name" value="Peptidase_M24B"/>
</dbReference>
<dbReference type="Pfam" id="PF01321">
    <property type="entry name" value="Creatinase_N"/>
    <property type="match status" value="1"/>
</dbReference>
<evidence type="ECO:0000313" key="4">
    <source>
        <dbReference type="Proteomes" id="UP001597314"/>
    </source>
</evidence>
<accession>A0ABW5ALR1</accession>
<proteinExistence type="predicted"/>
<protein>
    <submittedName>
        <fullName evidence="3">M24 family metallopeptidase</fullName>
    </submittedName>
</protein>
<dbReference type="Pfam" id="PF00557">
    <property type="entry name" value="Peptidase_M24"/>
    <property type="match status" value="1"/>
</dbReference>
<dbReference type="CDD" id="cd01066">
    <property type="entry name" value="APP_MetAP"/>
    <property type="match status" value="1"/>
</dbReference>
<dbReference type="RefSeq" id="WP_378479044.1">
    <property type="nucleotide sequence ID" value="NZ_JBHUIW010000021.1"/>
</dbReference>
<keyword evidence="4" id="KW-1185">Reference proteome</keyword>
<dbReference type="Gene3D" id="3.90.230.10">
    <property type="entry name" value="Creatinase/methionine aminopeptidase superfamily"/>
    <property type="match status" value="1"/>
</dbReference>
<sequence length="372" mass="40058">MRQDVIARQVAAMTAAGLDAICACSPENFAYVTGFVSPTQPLMRWRHAMAIVTADGAVSLVVVDMEASTIRAKAPPGTEIAVWKEFSFDAMAVLAEALTKHGLAKARIGLELDYLPAADYADLAARLPGATFAPAQALLARLRQLKTPGEIDILRKLSRIADRAITESYHAVAAGKTEMDLAAALTRGVYAQGAEYFKLMIVATGERSVFPNVGPTERVLKTGDVCRVEIFPMIDGYHAGVCRTAAIGRAPPEAERIWANLTACKHMLLAEIGPGASTRAIYDRYLTMTEELKLPRISFIGHGIGLHLHEDPYLGPTADQPLEAGMVLGIEPLIYETGFGFGMQNKDMVLVTETGCELLSDVSDTDRLLVVG</sequence>
<dbReference type="Proteomes" id="UP001597314">
    <property type="component" value="Unassembled WGS sequence"/>
</dbReference>
<dbReference type="SUPFAM" id="SSF53092">
    <property type="entry name" value="Creatinase/prolidase N-terminal domain"/>
    <property type="match status" value="1"/>
</dbReference>
<dbReference type="Gene3D" id="3.40.350.10">
    <property type="entry name" value="Creatinase/prolidase N-terminal domain"/>
    <property type="match status" value="1"/>
</dbReference>
<dbReference type="EMBL" id="JBHUIW010000021">
    <property type="protein sequence ID" value="MFD2183893.1"/>
    <property type="molecule type" value="Genomic_DNA"/>
</dbReference>
<gene>
    <name evidence="3" type="ORF">ACFSOX_17190</name>
</gene>
<organism evidence="3 4">
    <name type="scientific">Rhodoplanes azumiensis</name>
    <dbReference type="NCBI Taxonomy" id="1897628"/>
    <lineage>
        <taxon>Bacteria</taxon>
        <taxon>Pseudomonadati</taxon>
        <taxon>Pseudomonadota</taxon>
        <taxon>Alphaproteobacteria</taxon>
        <taxon>Hyphomicrobiales</taxon>
        <taxon>Nitrobacteraceae</taxon>
        <taxon>Rhodoplanes</taxon>
    </lineage>
</organism>
<reference evidence="4" key="1">
    <citation type="journal article" date="2019" name="Int. J. Syst. Evol. Microbiol.">
        <title>The Global Catalogue of Microorganisms (GCM) 10K type strain sequencing project: providing services to taxonomists for standard genome sequencing and annotation.</title>
        <authorList>
            <consortium name="The Broad Institute Genomics Platform"/>
            <consortium name="The Broad Institute Genome Sequencing Center for Infectious Disease"/>
            <person name="Wu L."/>
            <person name="Ma J."/>
        </authorList>
    </citation>
    <scope>NUCLEOTIDE SEQUENCE [LARGE SCALE GENOMIC DNA]</scope>
    <source>
        <strain evidence="4">CGMCC 1.6774</strain>
    </source>
</reference>
<dbReference type="InterPro" id="IPR000994">
    <property type="entry name" value="Pept_M24"/>
</dbReference>
<evidence type="ECO:0000313" key="3">
    <source>
        <dbReference type="EMBL" id="MFD2183893.1"/>
    </source>
</evidence>
<feature type="domain" description="Creatinase N-terminal" evidence="2">
    <location>
        <begin position="8"/>
        <end position="144"/>
    </location>
</feature>
<feature type="domain" description="Peptidase M24" evidence="1">
    <location>
        <begin position="153"/>
        <end position="353"/>
    </location>
</feature>